<dbReference type="Gene3D" id="3.90.640.20">
    <property type="entry name" value="Heat-shock cognate protein, ATPase"/>
    <property type="match status" value="1"/>
</dbReference>
<feature type="domain" description="DUF3298" evidence="3">
    <location>
        <begin position="206"/>
        <end position="296"/>
    </location>
</feature>
<feature type="chain" id="PRO_5038795581" description="DUF3298 domain-containing protein" evidence="2">
    <location>
        <begin position="23"/>
        <end position="308"/>
    </location>
</feature>
<evidence type="ECO:0000256" key="1">
    <source>
        <dbReference type="SAM" id="MobiDB-lite"/>
    </source>
</evidence>
<feature type="region of interest" description="Disordered" evidence="1">
    <location>
        <begin position="44"/>
        <end position="65"/>
    </location>
</feature>
<gene>
    <name evidence="4" type="ORF">SAMN02746098_05258</name>
</gene>
<evidence type="ECO:0000313" key="5">
    <source>
        <dbReference type="Proteomes" id="UP000183954"/>
    </source>
</evidence>
<dbReference type="Proteomes" id="UP000183954">
    <property type="component" value="Unassembled WGS sequence"/>
</dbReference>
<dbReference type="STRING" id="1121420.SAMN02746098_05258"/>
<proteinExistence type="predicted"/>
<evidence type="ECO:0000313" key="4">
    <source>
        <dbReference type="EMBL" id="SHJ15795.1"/>
    </source>
</evidence>
<dbReference type="InterPro" id="IPR021729">
    <property type="entry name" value="DUF3298"/>
</dbReference>
<dbReference type="AlphaFoldDB" id="A0A1M6H0V2"/>
<organism evidence="4 5">
    <name type="scientific">Desulfosporosinus lacus DSM 15449</name>
    <dbReference type="NCBI Taxonomy" id="1121420"/>
    <lineage>
        <taxon>Bacteria</taxon>
        <taxon>Bacillati</taxon>
        <taxon>Bacillota</taxon>
        <taxon>Clostridia</taxon>
        <taxon>Eubacteriales</taxon>
        <taxon>Desulfitobacteriaceae</taxon>
        <taxon>Desulfosporosinus</taxon>
    </lineage>
</organism>
<name>A0A1M6H0V2_9FIRM</name>
<evidence type="ECO:0000259" key="3">
    <source>
        <dbReference type="Pfam" id="PF11738"/>
    </source>
</evidence>
<feature type="signal peptide" evidence="2">
    <location>
        <begin position="1"/>
        <end position="22"/>
    </location>
</feature>
<protein>
    <recommendedName>
        <fullName evidence="3">DUF3298 domain-containing protein</fullName>
    </recommendedName>
</protein>
<evidence type="ECO:0000256" key="2">
    <source>
        <dbReference type="SAM" id="SignalP"/>
    </source>
</evidence>
<dbReference type="Pfam" id="PF11738">
    <property type="entry name" value="DUF3298"/>
    <property type="match status" value="1"/>
</dbReference>
<sequence length="308" mass="33824">MKKILLCAIIILLLGASSGCSLGSKINSNNPAVITDNSVIKSAPGSTNEINSTPSSTDKQSTAPGNINSSYSEVSSISVHKTVNFSTFDVNQKYFNDVNGYAELNLKLPRLDGNYDGIPEINKYFIGKEKFFYDELPLDSLKEFNRKVEGKKDNWYRSADYKLEAVLGEIISISADLNGGAGGVGWAGIEGDSFNLNTGKKLNLGDIFKVNKDEYMNLIYDFVSKQIMSKINNNKQSGYGSGYNFEDAYSGVGYKNIRSYDPNNFYLTKNALVVFYPKYALVAGAEGPQESSIPFELILNILAIDVKT</sequence>
<keyword evidence="5" id="KW-1185">Reference proteome</keyword>
<dbReference type="OrthoDB" id="5637at2"/>
<accession>A0A1M6H0V2</accession>
<dbReference type="RefSeq" id="WP_073033494.1">
    <property type="nucleotide sequence ID" value="NZ_FQXJ01000041.1"/>
</dbReference>
<dbReference type="InterPro" id="IPR037126">
    <property type="entry name" value="PdaC/RsiV-like_sf"/>
</dbReference>
<dbReference type="PROSITE" id="PS51257">
    <property type="entry name" value="PROKAR_LIPOPROTEIN"/>
    <property type="match status" value="1"/>
</dbReference>
<keyword evidence="2" id="KW-0732">Signal</keyword>
<dbReference type="EMBL" id="FQXJ01000041">
    <property type="protein sequence ID" value="SHJ15795.1"/>
    <property type="molecule type" value="Genomic_DNA"/>
</dbReference>
<reference evidence="5" key="1">
    <citation type="submission" date="2016-11" db="EMBL/GenBank/DDBJ databases">
        <authorList>
            <person name="Varghese N."/>
            <person name="Submissions S."/>
        </authorList>
    </citation>
    <scope>NUCLEOTIDE SEQUENCE [LARGE SCALE GENOMIC DNA]</scope>
    <source>
        <strain evidence="5">DSM 15449</strain>
    </source>
</reference>